<reference evidence="2 3" key="1">
    <citation type="submission" date="2020-10" db="EMBL/GenBank/DDBJ databases">
        <title>Plant Genome Project.</title>
        <authorList>
            <person name="Zhang R.-G."/>
        </authorList>
    </citation>
    <scope>NUCLEOTIDE SEQUENCE [LARGE SCALE GENOMIC DNA]</scope>
    <source>
        <strain evidence="2">FAFU-HL-1</strain>
        <tissue evidence="2">Leaf</tissue>
    </source>
</reference>
<accession>A0A835MTW6</accession>
<proteinExistence type="predicted"/>
<dbReference type="AlphaFoldDB" id="A0A835MTW6"/>
<dbReference type="Proteomes" id="UP000657918">
    <property type="component" value="Unassembled WGS sequence"/>
</dbReference>
<dbReference type="EMBL" id="JADGMS010000007">
    <property type="protein sequence ID" value="KAF9678712.1"/>
    <property type="molecule type" value="Genomic_DNA"/>
</dbReference>
<evidence type="ECO:0000313" key="2">
    <source>
        <dbReference type="EMBL" id="KAF9678712.1"/>
    </source>
</evidence>
<comment type="caution">
    <text evidence="2">The sequence shown here is derived from an EMBL/GenBank/DDBJ whole genome shotgun (WGS) entry which is preliminary data.</text>
</comment>
<gene>
    <name evidence="2" type="ORF">SADUNF_Sadunf07G0064000</name>
</gene>
<feature type="region of interest" description="Disordered" evidence="1">
    <location>
        <begin position="29"/>
        <end position="177"/>
    </location>
</feature>
<sequence length="177" mass="18833">MPGPRQRPARPLAGITEAVAAQQRATHRCLNAKLQARPAKASRHEVEDRGRADAGTQAASDGPARDPRPWRPPVGPPAWSSSSGQDASHDAKCRLSTKLGKWMPRPRLGDAAPARPSSPARNASPLAGKRVIDNGNTSGHVPQHARQLCQGPGDGGRRRVPRRPEIGSHAGRKSGHQ</sequence>
<organism evidence="2 3">
    <name type="scientific">Salix dunnii</name>
    <dbReference type="NCBI Taxonomy" id="1413687"/>
    <lineage>
        <taxon>Eukaryota</taxon>
        <taxon>Viridiplantae</taxon>
        <taxon>Streptophyta</taxon>
        <taxon>Embryophyta</taxon>
        <taxon>Tracheophyta</taxon>
        <taxon>Spermatophyta</taxon>
        <taxon>Magnoliopsida</taxon>
        <taxon>eudicotyledons</taxon>
        <taxon>Gunneridae</taxon>
        <taxon>Pentapetalae</taxon>
        <taxon>rosids</taxon>
        <taxon>fabids</taxon>
        <taxon>Malpighiales</taxon>
        <taxon>Salicaceae</taxon>
        <taxon>Saliceae</taxon>
        <taxon>Salix</taxon>
    </lineage>
</organism>
<keyword evidence="3" id="KW-1185">Reference proteome</keyword>
<name>A0A835MTW6_9ROSI</name>
<feature type="compositionally biased region" description="Low complexity" evidence="1">
    <location>
        <begin position="111"/>
        <end position="127"/>
    </location>
</feature>
<protein>
    <submittedName>
        <fullName evidence="2">Uncharacterized protein</fullName>
    </submittedName>
</protein>
<evidence type="ECO:0000313" key="3">
    <source>
        <dbReference type="Proteomes" id="UP000657918"/>
    </source>
</evidence>
<evidence type="ECO:0000256" key="1">
    <source>
        <dbReference type="SAM" id="MobiDB-lite"/>
    </source>
</evidence>
<feature type="compositionally biased region" description="Basic and acidic residues" evidence="1">
    <location>
        <begin position="42"/>
        <end position="52"/>
    </location>
</feature>